<evidence type="ECO:0000313" key="2">
    <source>
        <dbReference type="EMBL" id="CAD8160237.1"/>
    </source>
</evidence>
<dbReference type="EMBL" id="CAJJDP010000038">
    <property type="protein sequence ID" value="CAD8160237.1"/>
    <property type="molecule type" value="Genomic_DNA"/>
</dbReference>
<evidence type="ECO:0000313" key="3">
    <source>
        <dbReference type="Proteomes" id="UP000683925"/>
    </source>
</evidence>
<name>A0A8S1U8L4_PAROT</name>
<comment type="caution">
    <text evidence="2">The sequence shown here is derived from an EMBL/GenBank/DDBJ whole genome shotgun (WGS) entry which is preliminary data.</text>
</comment>
<reference evidence="2" key="1">
    <citation type="submission" date="2021-01" db="EMBL/GenBank/DDBJ databases">
        <authorList>
            <consortium name="Genoscope - CEA"/>
            <person name="William W."/>
        </authorList>
    </citation>
    <scope>NUCLEOTIDE SEQUENCE</scope>
</reference>
<organism evidence="2 3">
    <name type="scientific">Paramecium octaurelia</name>
    <dbReference type="NCBI Taxonomy" id="43137"/>
    <lineage>
        <taxon>Eukaryota</taxon>
        <taxon>Sar</taxon>
        <taxon>Alveolata</taxon>
        <taxon>Ciliophora</taxon>
        <taxon>Intramacronucleata</taxon>
        <taxon>Oligohymenophorea</taxon>
        <taxon>Peniculida</taxon>
        <taxon>Parameciidae</taxon>
        <taxon>Paramecium</taxon>
    </lineage>
</organism>
<proteinExistence type="predicted"/>
<protein>
    <submittedName>
        <fullName evidence="2">Uncharacterized protein</fullName>
    </submittedName>
</protein>
<gene>
    <name evidence="2" type="ORF">POCTA_138.1.T0380071</name>
</gene>
<dbReference type="AlphaFoldDB" id="A0A8S1U8L4"/>
<feature type="region of interest" description="Disordered" evidence="1">
    <location>
        <begin position="1"/>
        <end position="23"/>
    </location>
</feature>
<keyword evidence="3" id="KW-1185">Reference proteome</keyword>
<dbReference type="Proteomes" id="UP000683925">
    <property type="component" value="Unassembled WGS sequence"/>
</dbReference>
<sequence length="80" mass="9461">MIDSESVKKRQDKSKASKRATKIEKNKKQMLSIRNQKYTFYFLFTLASKTFYQSTNLIQIHLKIEVNIMQLKTTIDIDSL</sequence>
<accession>A0A8S1U8L4</accession>
<evidence type="ECO:0000256" key="1">
    <source>
        <dbReference type="SAM" id="MobiDB-lite"/>
    </source>
</evidence>